<protein>
    <submittedName>
        <fullName evidence="1">Uncharacterized protein</fullName>
    </submittedName>
</protein>
<name>A0A166CA97_9AGAM</name>
<evidence type="ECO:0000313" key="1">
    <source>
        <dbReference type="EMBL" id="KZP13444.1"/>
    </source>
</evidence>
<accession>A0A166CA97</accession>
<dbReference type="AlphaFoldDB" id="A0A166CA97"/>
<proteinExistence type="predicted"/>
<evidence type="ECO:0000313" key="2">
    <source>
        <dbReference type="Proteomes" id="UP000076532"/>
    </source>
</evidence>
<dbReference type="Proteomes" id="UP000076532">
    <property type="component" value="Unassembled WGS sequence"/>
</dbReference>
<keyword evidence="2" id="KW-1185">Reference proteome</keyword>
<gene>
    <name evidence="1" type="ORF">FIBSPDRAFT_936315</name>
</gene>
<organism evidence="1 2">
    <name type="scientific">Athelia psychrophila</name>
    <dbReference type="NCBI Taxonomy" id="1759441"/>
    <lineage>
        <taxon>Eukaryota</taxon>
        <taxon>Fungi</taxon>
        <taxon>Dikarya</taxon>
        <taxon>Basidiomycota</taxon>
        <taxon>Agaricomycotina</taxon>
        <taxon>Agaricomycetes</taxon>
        <taxon>Agaricomycetidae</taxon>
        <taxon>Atheliales</taxon>
        <taxon>Atheliaceae</taxon>
        <taxon>Athelia</taxon>
    </lineage>
</organism>
<reference evidence="1 2" key="1">
    <citation type="journal article" date="2016" name="Mol. Biol. Evol.">
        <title>Comparative Genomics of Early-Diverging Mushroom-Forming Fungi Provides Insights into the Origins of Lignocellulose Decay Capabilities.</title>
        <authorList>
            <person name="Nagy L.G."/>
            <person name="Riley R."/>
            <person name="Tritt A."/>
            <person name="Adam C."/>
            <person name="Daum C."/>
            <person name="Floudas D."/>
            <person name="Sun H."/>
            <person name="Yadav J.S."/>
            <person name="Pangilinan J."/>
            <person name="Larsson K.H."/>
            <person name="Matsuura K."/>
            <person name="Barry K."/>
            <person name="Labutti K."/>
            <person name="Kuo R."/>
            <person name="Ohm R.A."/>
            <person name="Bhattacharya S.S."/>
            <person name="Shirouzu T."/>
            <person name="Yoshinaga Y."/>
            <person name="Martin F.M."/>
            <person name="Grigoriev I.V."/>
            <person name="Hibbett D.S."/>
        </authorList>
    </citation>
    <scope>NUCLEOTIDE SEQUENCE [LARGE SCALE GENOMIC DNA]</scope>
    <source>
        <strain evidence="1 2">CBS 109695</strain>
    </source>
</reference>
<dbReference type="EMBL" id="KV417632">
    <property type="protein sequence ID" value="KZP13444.1"/>
    <property type="molecule type" value="Genomic_DNA"/>
</dbReference>
<sequence length="266" mass="28606">MHASILHSESQTGTAPSSFLLPPSSFLFPPPPRQPTGIPTSGRACECLGPSLAGKLNCECVVAWGGIGWHPRRGSRYLKLEAGVGNSMSFFVSSLAGNLNSEGVVASGSVYASMDNHMYGGARRRGISRLGRVLKSWSLKAWWRPTPRHGHCAAGCPLGPRSSVLGPRLRRVGSDPGPFQASKLPSSKLPVSKFPVSKFPVQVSNRSFELRAISNRRPVITCMPYASASEYLQLVEVPHCHSKYTGATQQSLFAPLYLVPSAPPLQ</sequence>